<evidence type="ECO:0008006" key="5">
    <source>
        <dbReference type="Google" id="ProtNLM"/>
    </source>
</evidence>
<organism evidence="3 4">
    <name type="scientific">Candidatus Doudnabacteria bacterium RIFCSPHIGHO2_01_FULL_45_18</name>
    <dbReference type="NCBI Taxonomy" id="1817823"/>
    <lineage>
        <taxon>Bacteria</taxon>
        <taxon>Candidatus Doudnaibacteriota</taxon>
    </lineage>
</organism>
<feature type="binding site" evidence="2">
    <location>
        <position position="40"/>
    </location>
    <ligand>
        <name>Fe cation</name>
        <dbReference type="ChEBI" id="CHEBI:24875"/>
        <label>1</label>
    </ligand>
</feature>
<evidence type="ECO:0000313" key="3">
    <source>
        <dbReference type="EMBL" id="OGE79734.1"/>
    </source>
</evidence>
<dbReference type="PIRSF" id="PIRSF004789">
    <property type="entry name" value="DR1281"/>
    <property type="match status" value="1"/>
</dbReference>
<dbReference type="GO" id="GO:0004113">
    <property type="term" value="F:2',3'-cyclic-nucleotide 3'-phosphodiesterase activity"/>
    <property type="evidence" value="ECO:0007669"/>
    <property type="project" value="TreeGrafter"/>
</dbReference>
<dbReference type="Proteomes" id="UP000176233">
    <property type="component" value="Unassembled WGS sequence"/>
</dbReference>
<dbReference type="InterPro" id="IPR029052">
    <property type="entry name" value="Metallo-depent_PP-like"/>
</dbReference>
<evidence type="ECO:0000256" key="1">
    <source>
        <dbReference type="PIRSR" id="PIRSR004789-50"/>
    </source>
</evidence>
<feature type="binding site" evidence="2">
    <location>
        <position position="159"/>
    </location>
    <ligand>
        <name>Fe cation</name>
        <dbReference type="ChEBI" id="CHEBI:24875"/>
        <label>2</label>
    </ligand>
</feature>
<feature type="active site" description="Proton donor" evidence="1">
    <location>
        <position position="69"/>
    </location>
</feature>
<feature type="binding site" evidence="2">
    <location>
        <position position="9"/>
    </location>
    <ligand>
        <name>Fe cation</name>
        <dbReference type="ChEBI" id="CHEBI:24875"/>
        <label>1</label>
    </ligand>
</feature>
<dbReference type="PANTHER" id="PTHR36303">
    <property type="entry name" value="2',3'-CYCLIC-NUCLEOTIDE 2'-PHOSPHODIESTERASE"/>
    <property type="match status" value="1"/>
</dbReference>
<dbReference type="SUPFAM" id="SSF56300">
    <property type="entry name" value="Metallo-dependent phosphatases"/>
    <property type="match status" value="1"/>
</dbReference>
<protein>
    <recommendedName>
        <fullName evidence="5">Metallophosphoesterase</fullName>
    </recommendedName>
</protein>
<feature type="binding site" evidence="2">
    <location>
        <position position="184"/>
    </location>
    <ligand>
        <name>Fe cation</name>
        <dbReference type="ChEBI" id="CHEBI:24875"/>
        <label>2</label>
    </ligand>
</feature>
<dbReference type="Gene3D" id="3.60.21.10">
    <property type="match status" value="1"/>
</dbReference>
<proteinExistence type="predicted"/>
<feature type="binding site" evidence="2">
    <location>
        <position position="68"/>
    </location>
    <ligand>
        <name>Fe cation</name>
        <dbReference type="ChEBI" id="CHEBI:24875"/>
        <label>2</label>
    </ligand>
</feature>
<dbReference type="AlphaFoldDB" id="A0A1F5NQC9"/>
<keyword evidence="2" id="KW-0479">Metal-binding</keyword>
<gene>
    <name evidence="3" type="ORF">A2660_01595</name>
</gene>
<evidence type="ECO:0000313" key="4">
    <source>
        <dbReference type="Proteomes" id="UP000176233"/>
    </source>
</evidence>
<evidence type="ECO:0000256" key="2">
    <source>
        <dbReference type="PIRSR" id="PIRSR004789-51"/>
    </source>
</evidence>
<dbReference type="Pfam" id="PF13277">
    <property type="entry name" value="YmdB"/>
    <property type="match status" value="1"/>
</dbReference>
<feature type="binding site" evidence="2">
    <location>
        <position position="41"/>
    </location>
    <ligand>
        <name>Fe cation</name>
        <dbReference type="ChEBI" id="CHEBI:24875"/>
        <label>1</label>
    </ligand>
</feature>
<dbReference type="EMBL" id="MFEJ01000030">
    <property type="protein sequence ID" value="OGE79734.1"/>
    <property type="molecule type" value="Genomic_DNA"/>
</dbReference>
<dbReference type="InterPro" id="IPR005235">
    <property type="entry name" value="YmdB-like"/>
</dbReference>
<dbReference type="PANTHER" id="PTHR36303:SF1">
    <property type="entry name" value="2',3'-CYCLIC-NUCLEOTIDE 2'-PHOSPHODIESTERASE"/>
    <property type="match status" value="1"/>
</dbReference>
<comment type="caution">
    <text evidence="3">The sequence shown here is derived from an EMBL/GenBank/DDBJ whole genome shotgun (WGS) entry which is preliminary data.</text>
</comment>
<dbReference type="GO" id="GO:0046872">
    <property type="term" value="F:metal ion binding"/>
    <property type="evidence" value="ECO:0007669"/>
    <property type="project" value="UniProtKB-KW"/>
</dbReference>
<sequence length="273" mass="29408">MLKIIFFGDITGEPGRKAIKQILPGLLKSEQPDLVLANVENLAHGKGVTVKTLEELIRAGIQAFTGGNHIFSKKELSDEALNKYADRLVRPANIPETYAGQAAIVVDTPKGKVLIGNFLGSVFMENQFHDPIDSVFGMIESWLKTYKTSEIKATLVDFHAEATSEKVAFGYFLDGRVSAVLGTHTHIPTADAKVLPGGTAYITDVGMCGAAGSVLGVKKELSLARFTTGNRVAFDIPEDVSKVEISYVMIMIDEATGQASEIEAQHSIVDSKP</sequence>
<accession>A0A1F5NQC9</accession>
<name>A0A1F5NQC9_9BACT</name>
<reference evidence="3 4" key="1">
    <citation type="journal article" date="2016" name="Nat. Commun.">
        <title>Thousands of microbial genomes shed light on interconnected biogeochemical processes in an aquifer system.</title>
        <authorList>
            <person name="Anantharaman K."/>
            <person name="Brown C.T."/>
            <person name="Hug L.A."/>
            <person name="Sharon I."/>
            <person name="Castelle C.J."/>
            <person name="Probst A.J."/>
            <person name="Thomas B.C."/>
            <person name="Singh A."/>
            <person name="Wilkins M.J."/>
            <person name="Karaoz U."/>
            <person name="Brodie E.L."/>
            <person name="Williams K.H."/>
            <person name="Hubbard S.S."/>
            <person name="Banfield J.F."/>
        </authorList>
    </citation>
    <scope>NUCLEOTIDE SEQUENCE [LARGE SCALE GENOMIC DNA]</scope>
</reference>
<feature type="binding site" evidence="2">
    <location>
        <position position="40"/>
    </location>
    <ligand>
        <name>Fe cation</name>
        <dbReference type="ChEBI" id="CHEBI:24875"/>
        <label>2</label>
    </ligand>
</feature>
<feature type="binding site" evidence="2">
    <location>
        <position position="186"/>
    </location>
    <ligand>
        <name>Fe cation</name>
        <dbReference type="ChEBI" id="CHEBI:24875"/>
        <label>1</label>
    </ligand>
</feature>